<feature type="non-terminal residue" evidence="3">
    <location>
        <position position="1"/>
    </location>
</feature>
<evidence type="ECO:0000256" key="2">
    <source>
        <dbReference type="SAM" id="MobiDB-lite"/>
    </source>
</evidence>
<dbReference type="Proteomes" id="UP000265520">
    <property type="component" value="Unassembled WGS sequence"/>
</dbReference>
<evidence type="ECO:0000313" key="4">
    <source>
        <dbReference type="Proteomes" id="UP000265520"/>
    </source>
</evidence>
<keyword evidence="4" id="KW-1185">Reference proteome</keyword>
<sequence>RVKVIKLPFDVIASARPPSPDPVTTIPIEKAEEMKANIVELQKRSEEWESKYLQASGEVARLKRDREHQKEVIQENKKMFKESEEKRMKIGDG</sequence>
<dbReference type="AlphaFoldDB" id="A0A392T4A0"/>
<feature type="region of interest" description="Disordered" evidence="2">
    <location>
        <begin position="73"/>
        <end position="93"/>
    </location>
</feature>
<name>A0A392T4A0_9FABA</name>
<feature type="coiled-coil region" evidence="1">
    <location>
        <begin position="31"/>
        <end position="65"/>
    </location>
</feature>
<protein>
    <submittedName>
        <fullName evidence="3">Uncharacterized protein</fullName>
    </submittedName>
</protein>
<keyword evidence="1" id="KW-0175">Coiled coil</keyword>
<dbReference type="EMBL" id="LXQA010503181">
    <property type="protein sequence ID" value="MCI55879.1"/>
    <property type="molecule type" value="Genomic_DNA"/>
</dbReference>
<proteinExistence type="predicted"/>
<organism evidence="3 4">
    <name type="scientific">Trifolium medium</name>
    <dbReference type="NCBI Taxonomy" id="97028"/>
    <lineage>
        <taxon>Eukaryota</taxon>
        <taxon>Viridiplantae</taxon>
        <taxon>Streptophyta</taxon>
        <taxon>Embryophyta</taxon>
        <taxon>Tracheophyta</taxon>
        <taxon>Spermatophyta</taxon>
        <taxon>Magnoliopsida</taxon>
        <taxon>eudicotyledons</taxon>
        <taxon>Gunneridae</taxon>
        <taxon>Pentapetalae</taxon>
        <taxon>rosids</taxon>
        <taxon>fabids</taxon>
        <taxon>Fabales</taxon>
        <taxon>Fabaceae</taxon>
        <taxon>Papilionoideae</taxon>
        <taxon>50 kb inversion clade</taxon>
        <taxon>NPAAA clade</taxon>
        <taxon>Hologalegina</taxon>
        <taxon>IRL clade</taxon>
        <taxon>Trifolieae</taxon>
        <taxon>Trifolium</taxon>
    </lineage>
</organism>
<comment type="caution">
    <text evidence="3">The sequence shown here is derived from an EMBL/GenBank/DDBJ whole genome shotgun (WGS) entry which is preliminary data.</text>
</comment>
<evidence type="ECO:0000313" key="3">
    <source>
        <dbReference type="EMBL" id="MCI55879.1"/>
    </source>
</evidence>
<accession>A0A392T4A0</accession>
<reference evidence="3 4" key="1">
    <citation type="journal article" date="2018" name="Front. Plant Sci.">
        <title>Red Clover (Trifolium pratense) and Zigzag Clover (T. medium) - A Picture of Genomic Similarities and Differences.</title>
        <authorList>
            <person name="Dluhosova J."/>
            <person name="Istvanek J."/>
            <person name="Nedelnik J."/>
            <person name="Repkova J."/>
        </authorList>
    </citation>
    <scope>NUCLEOTIDE SEQUENCE [LARGE SCALE GENOMIC DNA]</scope>
    <source>
        <strain evidence="4">cv. 10/8</strain>
        <tissue evidence="3">Leaf</tissue>
    </source>
</reference>
<feature type="non-terminal residue" evidence="3">
    <location>
        <position position="93"/>
    </location>
</feature>
<evidence type="ECO:0000256" key="1">
    <source>
        <dbReference type="SAM" id="Coils"/>
    </source>
</evidence>